<dbReference type="InterPro" id="IPR049458">
    <property type="entry name" value="EpsG-like"/>
</dbReference>
<dbReference type="KEGG" id="lul:LPB138_05140"/>
<dbReference type="RefSeq" id="WP_070236241.1">
    <property type="nucleotide sequence ID" value="NZ_CP017478.1"/>
</dbReference>
<keyword evidence="1" id="KW-0472">Membrane</keyword>
<feature type="transmembrane region" description="Helical" evidence="1">
    <location>
        <begin position="223"/>
        <end position="243"/>
    </location>
</feature>
<gene>
    <name evidence="2" type="ORF">LPB138_05140</name>
</gene>
<feature type="transmembrane region" description="Helical" evidence="1">
    <location>
        <begin position="15"/>
        <end position="36"/>
    </location>
</feature>
<feature type="transmembrane region" description="Helical" evidence="1">
    <location>
        <begin position="48"/>
        <end position="66"/>
    </location>
</feature>
<feature type="transmembrane region" description="Helical" evidence="1">
    <location>
        <begin position="191"/>
        <end position="217"/>
    </location>
</feature>
<evidence type="ECO:0000256" key="1">
    <source>
        <dbReference type="SAM" id="Phobius"/>
    </source>
</evidence>
<proteinExistence type="predicted"/>
<dbReference type="STRING" id="1850246.LPB138_05140"/>
<feature type="transmembrane region" description="Helical" evidence="1">
    <location>
        <begin position="166"/>
        <end position="184"/>
    </location>
</feature>
<keyword evidence="3" id="KW-1185">Reference proteome</keyword>
<evidence type="ECO:0000313" key="3">
    <source>
        <dbReference type="Proteomes" id="UP000176050"/>
    </source>
</evidence>
<feature type="transmembrane region" description="Helical" evidence="1">
    <location>
        <begin position="298"/>
        <end position="317"/>
    </location>
</feature>
<dbReference type="Pfam" id="PF14897">
    <property type="entry name" value="EpsG"/>
    <property type="match status" value="1"/>
</dbReference>
<reference evidence="2 3" key="1">
    <citation type="submission" date="2016-10" db="EMBL/GenBank/DDBJ databases">
        <title>Lutibacter sp. LPB0138, isolated from marine gastropod.</title>
        <authorList>
            <person name="Kim E."/>
            <person name="Yi H."/>
        </authorList>
    </citation>
    <scope>NUCLEOTIDE SEQUENCE [LARGE SCALE GENOMIC DNA]</scope>
    <source>
        <strain evidence="2 3">LPB0138</strain>
    </source>
</reference>
<keyword evidence="1" id="KW-0812">Transmembrane</keyword>
<feature type="transmembrane region" description="Helical" evidence="1">
    <location>
        <begin position="115"/>
        <end position="133"/>
    </location>
</feature>
<protein>
    <recommendedName>
        <fullName evidence="4">EpsG family protein</fullName>
    </recommendedName>
</protein>
<dbReference type="EMBL" id="CP017478">
    <property type="protein sequence ID" value="AOW20102.1"/>
    <property type="molecule type" value="Genomic_DNA"/>
</dbReference>
<dbReference type="AlphaFoldDB" id="A0A1D8P6B9"/>
<keyword evidence="1" id="KW-1133">Transmembrane helix</keyword>
<organism evidence="2 3">
    <name type="scientific">Urechidicola croceus</name>
    <dbReference type="NCBI Taxonomy" id="1850246"/>
    <lineage>
        <taxon>Bacteria</taxon>
        <taxon>Pseudomonadati</taxon>
        <taxon>Bacteroidota</taxon>
        <taxon>Flavobacteriia</taxon>
        <taxon>Flavobacteriales</taxon>
        <taxon>Flavobacteriaceae</taxon>
        <taxon>Urechidicola</taxon>
    </lineage>
</organism>
<feature type="transmembrane region" description="Helical" evidence="1">
    <location>
        <begin position="145"/>
        <end position="160"/>
    </location>
</feature>
<accession>A0A1D8P6B9</accession>
<dbReference type="OrthoDB" id="6683294at2"/>
<evidence type="ECO:0000313" key="2">
    <source>
        <dbReference type="EMBL" id="AOW20102.1"/>
    </source>
</evidence>
<name>A0A1D8P6B9_9FLAO</name>
<dbReference type="Proteomes" id="UP000176050">
    <property type="component" value="Chromosome"/>
</dbReference>
<sequence length="368" mass="43119">MRYIFENLVVGDYGLINKIVLGFYILFSTFILKLLIGQKERFRRNDRNILITYILFLMFFVGTRGHKIGVDTSNYYSYFWIPATQVESFFGIFWRLNTDFLFEVLIALTSWTNEYTFFLLAEAILINIVFYVFVRKFTNYGKDGSSLILFLTLASSFSFLNLEINIMRNALAISFILIAIHYALEDEIKKCLLFFLVAYMFHRTTVIPFALILAILATKNMHIKYYLMFYVLAIGASAAGFGFHRISFLAEIGGEDLQSLSFDGETNYRIGFRPDFVGYNTFFLALFMKFSSKNPRDLFLIKYYILSSAIFFFNFYIPFSDRFGVYSWVIIPLLLYNTINESFPDRKVYISTLVLISFFMMNKIILFP</sequence>
<feature type="transmembrane region" description="Helical" evidence="1">
    <location>
        <begin position="348"/>
        <end position="367"/>
    </location>
</feature>
<evidence type="ECO:0008006" key="4">
    <source>
        <dbReference type="Google" id="ProtNLM"/>
    </source>
</evidence>